<evidence type="ECO:0000313" key="2">
    <source>
        <dbReference type="Proteomes" id="UP000006564"/>
    </source>
</evidence>
<dbReference type="VEuPathDB" id="FungiDB:AO090005000580"/>
<dbReference type="AlphaFoldDB" id="Q2US41"/>
<accession>Q2US41</accession>
<sequence>MLCGKVSLYSVHCGLRKYYYSGGSSRRASPLLTKAIELSLFSYFCPSCFSLHRHLRLVCFIVLPSLSFQFSFGSRIGCLPSTFIAAKSGPQPPLQSTHQPSSSSPRYIYLFHLSAGALNFTRF</sequence>
<reference evidence="1 2" key="1">
    <citation type="journal article" date="2005" name="Nature">
        <title>Genome sequencing and analysis of Aspergillus oryzae.</title>
        <authorList>
            <person name="Machida M."/>
            <person name="Asai K."/>
            <person name="Sano M."/>
            <person name="Tanaka T."/>
            <person name="Kumagai T."/>
            <person name="Terai G."/>
            <person name="Kusumoto K."/>
            <person name="Arima T."/>
            <person name="Akita O."/>
            <person name="Kashiwagi Y."/>
            <person name="Abe K."/>
            <person name="Gomi K."/>
            <person name="Horiuchi H."/>
            <person name="Kitamoto K."/>
            <person name="Kobayashi T."/>
            <person name="Takeuchi M."/>
            <person name="Denning D.W."/>
            <person name="Galagan J.E."/>
            <person name="Nierman W.C."/>
            <person name="Yu J."/>
            <person name="Archer D.B."/>
            <person name="Bennett J.W."/>
            <person name="Bhatnagar D."/>
            <person name="Cleveland T.E."/>
            <person name="Fedorova N.D."/>
            <person name="Gotoh O."/>
            <person name="Horikawa H."/>
            <person name="Hosoyama A."/>
            <person name="Ichinomiya M."/>
            <person name="Igarashi R."/>
            <person name="Iwashita K."/>
            <person name="Juvvadi P.R."/>
            <person name="Kato M."/>
            <person name="Kato Y."/>
            <person name="Kin T."/>
            <person name="Kokubun A."/>
            <person name="Maeda H."/>
            <person name="Maeyama N."/>
            <person name="Maruyama J."/>
            <person name="Nagasaki H."/>
            <person name="Nakajima T."/>
            <person name="Oda K."/>
            <person name="Okada K."/>
            <person name="Paulsen I."/>
            <person name="Sakamoto K."/>
            <person name="Sawano T."/>
            <person name="Takahashi M."/>
            <person name="Takase K."/>
            <person name="Terabayashi Y."/>
            <person name="Wortman J."/>
            <person name="Yamada O."/>
            <person name="Yamagata Y."/>
            <person name="Anazawa H."/>
            <person name="Hata Y."/>
            <person name="Koide Y."/>
            <person name="Komori T."/>
            <person name="Koyama Y."/>
            <person name="Minetoki T."/>
            <person name="Suharnan S."/>
            <person name="Tanaka A."/>
            <person name="Isono K."/>
            <person name="Kuhara S."/>
            <person name="Ogasawara N."/>
            <person name="Kikuchi H."/>
        </authorList>
    </citation>
    <scope>NUCLEOTIDE SEQUENCE [LARGE SCALE GENOMIC DNA]</scope>
    <source>
        <strain evidence="2">ATCC 42149 / RIB 40</strain>
    </source>
</reference>
<dbReference type="EMBL" id="AP007151">
    <property type="protein sequence ID" value="BAE55624.1"/>
    <property type="molecule type" value="Genomic_DNA"/>
</dbReference>
<gene>
    <name evidence="1" type="ORF">AO090005000580</name>
</gene>
<protein>
    <submittedName>
        <fullName evidence="1">DNA, SC005</fullName>
    </submittedName>
</protein>
<dbReference type="KEGG" id="aor:AO090005000580"/>
<dbReference type="RefSeq" id="XP_023089016.1">
    <property type="nucleotide sequence ID" value="XM_023234038.1"/>
</dbReference>
<organism evidence="1 2">
    <name type="scientific">Aspergillus oryzae (strain ATCC 42149 / RIB 40)</name>
    <name type="common">Yellow koji mold</name>
    <dbReference type="NCBI Taxonomy" id="510516"/>
    <lineage>
        <taxon>Eukaryota</taxon>
        <taxon>Fungi</taxon>
        <taxon>Dikarya</taxon>
        <taxon>Ascomycota</taxon>
        <taxon>Pezizomycotina</taxon>
        <taxon>Eurotiomycetes</taxon>
        <taxon>Eurotiomycetidae</taxon>
        <taxon>Eurotiales</taxon>
        <taxon>Aspergillaceae</taxon>
        <taxon>Aspergillus</taxon>
        <taxon>Aspergillus subgen. Circumdati</taxon>
    </lineage>
</organism>
<name>Q2US41_ASPOR</name>
<dbReference type="GeneID" id="5989571"/>
<dbReference type="HOGENOM" id="CLU_2014788_0_0_1"/>
<keyword evidence="2" id="KW-1185">Reference proteome</keyword>
<proteinExistence type="predicted"/>
<dbReference type="Proteomes" id="UP000006564">
    <property type="component" value="Chromosome 1"/>
</dbReference>
<evidence type="ECO:0000313" key="1">
    <source>
        <dbReference type="EMBL" id="BAE55624.1"/>
    </source>
</evidence>